<evidence type="ECO:0000313" key="7">
    <source>
        <dbReference type="EMBL" id="CYV28680.1"/>
    </source>
</evidence>
<dbReference type="InterPro" id="IPR011257">
    <property type="entry name" value="DNA_glycosylase"/>
</dbReference>
<evidence type="ECO:0000256" key="2">
    <source>
        <dbReference type="ARBA" id="ARBA00010817"/>
    </source>
</evidence>
<dbReference type="Proteomes" id="UP000074850">
    <property type="component" value="Unassembled WGS sequence"/>
</dbReference>
<dbReference type="PANTHER" id="PTHR43003:SF12">
    <property type="entry name" value="DNA-3-METHYLADENINE GLYCOSYLASE"/>
    <property type="match status" value="1"/>
</dbReference>
<dbReference type="GO" id="GO:0043916">
    <property type="term" value="F:DNA-7-methylguanine glycosylase activity"/>
    <property type="evidence" value="ECO:0007669"/>
    <property type="project" value="TreeGrafter"/>
</dbReference>
<evidence type="ECO:0000313" key="8">
    <source>
        <dbReference type="Proteomes" id="UP000074850"/>
    </source>
</evidence>
<keyword evidence="4" id="KW-0227">DNA damage</keyword>
<organism evidence="7 8">
    <name type="scientific">Streptococcus suis</name>
    <dbReference type="NCBI Taxonomy" id="1307"/>
    <lineage>
        <taxon>Bacteria</taxon>
        <taxon>Bacillati</taxon>
        <taxon>Bacillota</taxon>
        <taxon>Bacilli</taxon>
        <taxon>Lactobacillales</taxon>
        <taxon>Streptococcaceae</taxon>
        <taxon>Streptococcus</taxon>
    </lineage>
</organism>
<feature type="domain" description="HhH-GPD" evidence="6">
    <location>
        <begin position="16"/>
        <end position="181"/>
    </location>
</feature>
<dbReference type="GO" id="GO:0032993">
    <property type="term" value="C:protein-DNA complex"/>
    <property type="evidence" value="ECO:0007669"/>
    <property type="project" value="TreeGrafter"/>
</dbReference>
<dbReference type="InterPro" id="IPR003265">
    <property type="entry name" value="HhH-GPD_domain"/>
</dbReference>
<sequence length="181" mass="20737">MVGMPDFYEAITWGILGQQINLAYAYTLKKRFTETFGQAVSFKSEDYWIYPDPKKVAQTTIEKLVSLGMTVRKAEYLIDISQKIADGNISKSYYQTFASAEKAEKAMVKLRGIGPWTANYVLMRCLRMGDAFPMADIGLLNGIKTIKQLPEKPSPDTLLQLKQEWGNWASYATFYIWRLIY</sequence>
<dbReference type="SUPFAM" id="SSF48150">
    <property type="entry name" value="DNA-glycosylase"/>
    <property type="match status" value="1"/>
</dbReference>
<comment type="similarity">
    <text evidence="2">Belongs to the alkylbase DNA glycosidase AlkA family.</text>
</comment>
<dbReference type="GO" id="GO:0006307">
    <property type="term" value="P:DNA alkylation repair"/>
    <property type="evidence" value="ECO:0007669"/>
    <property type="project" value="TreeGrafter"/>
</dbReference>
<dbReference type="EC" id="3.2.2.21" evidence="3"/>
<comment type="catalytic activity">
    <reaction evidence="1">
        <text>Hydrolysis of alkylated DNA, releasing 3-methyladenine, 3-methylguanine, 7-methylguanine and 7-methyladenine.</text>
        <dbReference type="EC" id="3.2.2.21"/>
    </reaction>
</comment>
<dbReference type="InterPro" id="IPR051912">
    <property type="entry name" value="Alkylbase_DNA_Glycosylase/TA"/>
</dbReference>
<keyword evidence="7" id="KW-0378">Hydrolase</keyword>
<keyword evidence="5" id="KW-0234">DNA repair</keyword>
<dbReference type="GO" id="GO:0005737">
    <property type="term" value="C:cytoplasm"/>
    <property type="evidence" value="ECO:0007669"/>
    <property type="project" value="TreeGrafter"/>
</dbReference>
<keyword evidence="7" id="KW-0326">Glycosidase</keyword>
<reference evidence="7 8" key="1">
    <citation type="submission" date="2016-02" db="EMBL/GenBank/DDBJ databases">
        <authorList>
            <consortium name="Pathogen Informatics"/>
        </authorList>
    </citation>
    <scope>NUCLEOTIDE SEQUENCE [LARGE SCALE GENOMIC DNA]</scope>
    <source>
        <strain evidence="7 8">LSS64</strain>
    </source>
</reference>
<accession>A0A0Z8I4A5</accession>
<dbReference type="SMART" id="SM00478">
    <property type="entry name" value="ENDO3c"/>
    <property type="match status" value="1"/>
</dbReference>
<dbReference type="GO" id="GO:0006285">
    <property type="term" value="P:base-excision repair, AP site formation"/>
    <property type="evidence" value="ECO:0007669"/>
    <property type="project" value="TreeGrafter"/>
</dbReference>
<protein>
    <recommendedName>
        <fullName evidence="3">DNA-3-methyladenine glycosylase II</fullName>
        <ecNumber evidence="3">3.2.2.21</ecNumber>
    </recommendedName>
</protein>
<dbReference type="FunFam" id="1.10.340.30:FF:000004">
    <property type="entry name" value="DNA-3-methyladenine glycosylase II"/>
    <property type="match status" value="1"/>
</dbReference>
<evidence type="ECO:0000256" key="1">
    <source>
        <dbReference type="ARBA" id="ARBA00000086"/>
    </source>
</evidence>
<proteinExistence type="inferred from homology"/>
<evidence type="ECO:0000259" key="6">
    <source>
        <dbReference type="SMART" id="SM00478"/>
    </source>
</evidence>
<dbReference type="GO" id="GO:0032131">
    <property type="term" value="F:alkylated DNA binding"/>
    <property type="evidence" value="ECO:0007669"/>
    <property type="project" value="TreeGrafter"/>
</dbReference>
<evidence type="ECO:0000256" key="3">
    <source>
        <dbReference type="ARBA" id="ARBA00012000"/>
    </source>
</evidence>
<name>A0A0Z8I4A5_STRSU</name>
<dbReference type="EMBL" id="FIHM01000016">
    <property type="protein sequence ID" value="CYV28680.1"/>
    <property type="molecule type" value="Genomic_DNA"/>
</dbReference>
<gene>
    <name evidence="7" type="primary">alkA</name>
    <name evidence="7" type="ORF">ERS132426_00943</name>
</gene>
<dbReference type="PANTHER" id="PTHR43003">
    <property type="entry name" value="DNA-3-METHYLADENINE GLYCOSYLASE"/>
    <property type="match status" value="1"/>
</dbReference>
<dbReference type="Pfam" id="PF00730">
    <property type="entry name" value="HhH-GPD"/>
    <property type="match status" value="1"/>
</dbReference>
<dbReference type="CDD" id="cd00056">
    <property type="entry name" value="ENDO3c"/>
    <property type="match status" value="1"/>
</dbReference>
<evidence type="ECO:0000256" key="4">
    <source>
        <dbReference type="ARBA" id="ARBA00022763"/>
    </source>
</evidence>
<dbReference type="GO" id="GO:0008725">
    <property type="term" value="F:DNA-3-methyladenine glycosylase activity"/>
    <property type="evidence" value="ECO:0007669"/>
    <property type="project" value="TreeGrafter"/>
</dbReference>
<evidence type="ECO:0000256" key="5">
    <source>
        <dbReference type="ARBA" id="ARBA00023204"/>
    </source>
</evidence>
<dbReference type="AlphaFoldDB" id="A0A0Z8I4A5"/>
<dbReference type="Gene3D" id="1.10.340.30">
    <property type="entry name" value="Hypothetical protein, domain 2"/>
    <property type="match status" value="1"/>
</dbReference>
<dbReference type="Gene3D" id="1.10.1670.40">
    <property type="match status" value="1"/>
</dbReference>